<evidence type="ECO:0000256" key="2">
    <source>
        <dbReference type="SAM" id="Phobius"/>
    </source>
</evidence>
<dbReference type="GO" id="GO:0004222">
    <property type="term" value="F:metalloendopeptidase activity"/>
    <property type="evidence" value="ECO:0007669"/>
    <property type="project" value="TreeGrafter"/>
</dbReference>
<keyword evidence="2" id="KW-0812">Transmembrane</keyword>
<evidence type="ECO:0000313" key="4">
    <source>
        <dbReference type="EMBL" id="TCJ14091.1"/>
    </source>
</evidence>
<dbReference type="FunFam" id="2.70.70.10:FF:000006">
    <property type="entry name" value="M23 family peptidase"/>
    <property type="match status" value="1"/>
</dbReference>
<dbReference type="PANTHER" id="PTHR21666:SF286">
    <property type="entry name" value="LIPOPROTEIN NLPD"/>
    <property type="match status" value="1"/>
</dbReference>
<dbReference type="PANTHER" id="PTHR21666">
    <property type="entry name" value="PEPTIDASE-RELATED"/>
    <property type="match status" value="1"/>
</dbReference>
<protein>
    <submittedName>
        <fullName evidence="4">M23 family metallopeptidase</fullName>
    </submittedName>
</protein>
<dbReference type="EMBL" id="SJZI01000042">
    <property type="protein sequence ID" value="TCJ14091.1"/>
    <property type="molecule type" value="Genomic_DNA"/>
</dbReference>
<dbReference type="OrthoDB" id="9810477at2"/>
<dbReference type="InterPro" id="IPR011055">
    <property type="entry name" value="Dup_hybrid_motif"/>
</dbReference>
<feature type="coiled-coil region" evidence="1">
    <location>
        <begin position="56"/>
        <end position="90"/>
    </location>
</feature>
<evidence type="ECO:0000256" key="1">
    <source>
        <dbReference type="SAM" id="Coils"/>
    </source>
</evidence>
<reference evidence="4 5" key="1">
    <citation type="submission" date="2019-03" db="EMBL/GenBank/DDBJ databases">
        <authorList>
            <person name="Kim M.K.M."/>
        </authorList>
    </citation>
    <scope>NUCLEOTIDE SEQUENCE [LARGE SCALE GENOMIC DNA]</scope>
    <source>
        <strain evidence="4 5">17J68-12</strain>
    </source>
</reference>
<keyword evidence="5" id="KW-1185">Reference proteome</keyword>
<accession>A0A4R1BAU1</accession>
<name>A0A4R1BAU1_9BACT</name>
<dbReference type="RefSeq" id="WP_131448873.1">
    <property type="nucleotide sequence ID" value="NZ_SJZI01000042.1"/>
</dbReference>
<evidence type="ECO:0000259" key="3">
    <source>
        <dbReference type="Pfam" id="PF01551"/>
    </source>
</evidence>
<dbReference type="Proteomes" id="UP000295334">
    <property type="component" value="Unassembled WGS sequence"/>
</dbReference>
<evidence type="ECO:0000313" key="5">
    <source>
        <dbReference type="Proteomes" id="UP000295334"/>
    </source>
</evidence>
<dbReference type="AlphaFoldDB" id="A0A4R1BAU1"/>
<comment type="caution">
    <text evidence="4">The sequence shown here is derived from an EMBL/GenBank/DDBJ whole genome shotgun (WGS) entry which is preliminary data.</text>
</comment>
<organism evidence="4 5">
    <name type="scientific">Flaviaesturariibacter flavus</name>
    <dbReference type="NCBI Taxonomy" id="2502780"/>
    <lineage>
        <taxon>Bacteria</taxon>
        <taxon>Pseudomonadati</taxon>
        <taxon>Bacteroidota</taxon>
        <taxon>Chitinophagia</taxon>
        <taxon>Chitinophagales</taxon>
        <taxon>Chitinophagaceae</taxon>
        <taxon>Flaviaestuariibacter</taxon>
    </lineage>
</organism>
<dbReference type="CDD" id="cd12797">
    <property type="entry name" value="M23_peptidase"/>
    <property type="match status" value="1"/>
</dbReference>
<dbReference type="SUPFAM" id="SSF51261">
    <property type="entry name" value="Duplicated hybrid motif"/>
    <property type="match status" value="1"/>
</dbReference>
<dbReference type="InterPro" id="IPR016047">
    <property type="entry name" value="M23ase_b-sheet_dom"/>
</dbReference>
<keyword evidence="2" id="KW-1133">Transmembrane helix</keyword>
<keyword evidence="1" id="KW-0175">Coiled coil</keyword>
<gene>
    <name evidence="4" type="ORF">EPD60_08755</name>
</gene>
<dbReference type="InterPro" id="IPR050570">
    <property type="entry name" value="Cell_wall_metabolism_enzyme"/>
</dbReference>
<keyword evidence="2" id="KW-0472">Membrane</keyword>
<dbReference type="Pfam" id="PF01551">
    <property type="entry name" value="Peptidase_M23"/>
    <property type="match status" value="1"/>
</dbReference>
<dbReference type="Gene3D" id="2.70.70.10">
    <property type="entry name" value="Glucose Permease (Domain IIA)"/>
    <property type="match status" value="1"/>
</dbReference>
<sequence length="323" mass="36413">MKKIKYYYNTHTLRYEKLVTPLRVKLLRLFSFMAVSLVTGALIAWAAFRFLGSPGEKLLRIENQRLRGNYDDLDRQLDDLRLKMAELERRDNNVYRSIFEATPIPDSARAEVIAAQQEVARVERMDNAQLIASVQSIIGNLKKRIAVQGKSYEELGVLVKNKEKLLAATPAIQPVSNKDLDRIASGFGVRIDPIYKTPKMHAGLDFTAPQGTPIYATADGRVTVAGNENDGYGNHVEIDHGYGYETLYGHMVRVKARRGEQVKRGEIIGYVGSTGKSTGPHCHYEVHKNGRKLDPIYFFYNDLSPAQFDAMLKRAQASNQSFD</sequence>
<feature type="domain" description="M23ase beta-sheet core" evidence="3">
    <location>
        <begin position="199"/>
        <end position="295"/>
    </location>
</feature>
<proteinExistence type="predicted"/>
<feature type="transmembrane region" description="Helical" evidence="2">
    <location>
        <begin position="26"/>
        <end position="48"/>
    </location>
</feature>